<feature type="compositionally biased region" description="Low complexity" evidence="1">
    <location>
        <begin position="43"/>
        <end position="52"/>
    </location>
</feature>
<reference evidence="4" key="1">
    <citation type="submission" date="2017-07" db="EMBL/GenBank/DDBJ databases">
        <title>Comparative genome mining reveals phylogenetic distribution patterns of secondary metabolites in Amycolatopsis.</title>
        <authorList>
            <person name="Adamek M."/>
            <person name="Alanjary M."/>
            <person name="Sales-Ortells H."/>
            <person name="Goodfellow M."/>
            <person name="Bull A.T."/>
            <person name="Kalinowski J."/>
            <person name="Ziemert N."/>
        </authorList>
    </citation>
    <scope>NUCLEOTIDE SEQUENCE [LARGE SCALE GENOMIC DNA]</scope>
    <source>
        <strain evidence="4">H5</strain>
    </source>
</reference>
<organism evidence="3 4">
    <name type="scientific">Amycolatopsis vastitatis</name>
    <dbReference type="NCBI Taxonomy" id="1905142"/>
    <lineage>
        <taxon>Bacteria</taxon>
        <taxon>Bacillati</taxon>
        <taxon>Actinomycetota</taxon>
        <taxon>Actinomycetes</taxon>
        <taxon>Pseudonocardiales</taxon>
        <taxon>Pseudonocardiaceae</taxon>
        <taxon>Amycolatopsis</taxon>
    </lineage>
</organism>
<feature type="signal peptide" evidence="2">
    <location>
        <begin position="1"/>
        <end position="27"/>
    </location>
</feature>
<comment type="caution">
    <text evidence="3">The sequence shown here is derived from an EMBL/GenBank/DDBJ whole genome shotgun (WGS) entry which is preliminary data.</text>
</comment>
<dbReference type="AlphaFoldDB" id="A0A229SMM6"/>
<evidence type="ECO:0000313" key="4">
    <source>
        <dbReference type="Proteomes" id="UP000215199"/>
    </source>
</evidence>
<keyword evidence="4" id="KW-1185">Reference proteome</keyword>
<evidence type="ECO:0000313" key="3">
    <source>
        <dbReference type="EMBL" id="OXM60070.1"/>
    </source>
</evidence>
<sequence>MLLAGTSAGLVVAILLVAAAVRPPEPAGTPPVTVPSVWTSVATTATSAPPETTVERKPGVKASGVPRAVYTTGRG</sequence>
<name>A0A229SMM6_9PSEU</name>
<gene>
    <name evidence="3" type="ORF">CF165_44230</name>
</gene>
<keyword evidence="2" id="KW-0732">Signal</keyword>
<evidence type="ECO:0000256" key="2">
    <source>
        <dbReference type="SAM" id="SignalP"/>
    </source>
</evidence>
<proteinExistence type="predicted"/>
<dbReference type="Proteomes" id="UP000215199">
    <property type="component" value="Unassembled WGS sequence"/>
</dbReference>
<evidence type="ECO:0008006" key="5">
    <source>
        <dbReference type="Google" id="ProtNLM"/>
    </source>
</evidence>
<accession>A0A229SMM6</accession>
<protein>
    <recommendedName>
        <fullName evidence="5">Serine/threonine protein kinase</fullName>
    </recommendedName>
</protein>
<feature type="region of interest" description="Disordered" evidence="1">
    <location>
        <begin position="43"/>
        <end position="75"/>
    </location>
</feature>
<feature type="chain" id="PRO_5013189431" description="Serine/threonine protein kinase" evidence="2">
    <location>
        <begin position="28"/>
        <end position="75"/>
    </location>
</feature>
<dbReference type="EMBL" id="NMUL01000066">
    <property type="protein sequence ID" value="OXM60070.1"/>
    <property type="molecule type" value="Genomic_DNA"/>
</dbReference>
<evidence type="ECO:0000256" key="1">
    <source>
        <dbReference type="SAM" id="MobiDB-lite"/>
    </source>
</evidence>